<evidence type="ECO:0000313" key="1">
    <source>
        <dbReference type="EMBL" id="KAK4045207.1"/>
    </source>
</evidence>
<feature type="non-terminal residue" evidence="1">
    <location>
        <position position="1"/>
    </location>
</feature>
<keyword evidence="2" id="KW-1185">Reference proteome</keyword>
<proteinExistence type="predicted"/>
<accession>A0ABR0B9F0</accession>
<dbReference type="Proteomes" id="UP001234178">
    <property type="component" value="Unassembled WGS sequence"/>
</dbReference>
<reference evidence="1 2" key="1">
    <citation type="journal article" date="2023" name="Nucleic Acids Res.">
        <title>The hologenome of Daphnia magna reveals possible DNA methylation and microbiome-mediated evolution of the host genome.</title>
        <authorList>
            <person name="Chaturvedi A."/>
            <person name="Li X."/>
            <person name="Dhandapani V."/>
            <person name="Marshall H."/>
            <person name="Kissane S."/>
            <person name="Cuenca-Cambronero M."/>
            <person name="Asole G."/>
            <person name="Calvet F."/>
            <person name="Ruiz-Romero M."/>
            <person name="Marangio P."/>
            <person name="Guigo R."/>
            <person name="Rago D."/>
            <person name="Mirbahai L."/>
            <person name="Eastwood N."/>
            <person name="Colbourne J.K."/>
            <person name="Zhou J."/>
            <person name="Mallon E."/>
            <person name="Orsini L."/>
        </authorList>
    </citation>
    <scope>NUCLEOTIDE SEQUENCE [LARGE SCALE GENOMIC DNA]</scope>
    <source>
        <strain evidence="1">LRV0_1</strain>
    </source>
</reference>
<comment type="caution">
    <text evidence="1">The sequence shown here is derived from an EMBL/GenBank/DDBJ whole genome shotgun (WGS) entry which is preliminary data.</text>
</comment>
<sequence length="86" mass="9468">IQALEPGRLVVGFANPPLGPRPIPPKTLTIIVSADRDHGVDGARVRIEHGPFSDGEAALERWWVRAWATILARLVKRWKSGPIAWG</sequence>
<evidence type="ECO:0000313" key="2">
    <source>
        <dbReference type="Proteomes" id="UP001234178"/>
    </source>
</evidence>
<protein>
    <submittedName>
        <fullName evidence="1">Uncharacterized protein</fullName>
    </submittedName>
</protein>
<dbReference type="EMBL" id="JAOYFB010000041">
    <property type="protein sequence ID" value="KAK4045207.1"/>
    <property type="molecule type" value="Genomic_DNA"/>
</dbReference>
<organism evidence="1 2">
    <name type="scientific">Daphnia magna</name>
    <dbReference type="NCBI Taxonomy" id="35525"/>
    <lineage>
        <taxon>Eukaryota</taxon>
        <taxon>Metazoa</taxon>
        <taxon>Ecdysozoa</taxon>
        <taxon>Arthropoda</taxon>
        <taxon>Crustacea</taxon>
        <taxon>Branchiopoda</taxon>
        <taxon>Diplostraca</taxon>
        <taxon>Cladocera</taxon>
        <taxon>Anomopoda</taxon>
        <taxon>Daphniidae</taxon>
        <taxon>Daphnia</taxon>
    </lineage>
</organism>
<name>A0ABR0B9F0_9CRUS</name>
<gene>
    <name evidence="1" type="ORF">OUZ56_032615</name>
</gene>